<dbReference type="Pfam" id="PF08308">
    <property type="entry name" value="PEGA"/>
    <property type="match status" value="1"/>
</dbReference>
<dbReference type="EMBL" id="CP012332">
    <property type="protein sequence ID" value="AKU91912.1"/>
    <property type="molecule type" value="Genomic_DNA"/>
</dbReference>
<feature type="compositionally biased region" description="Low complexity" evidence="1">
    <location>
        <begin position="436"/>
        <end position="465"/>
    </location>
</feature>
<reference evidence="5 6" key="1">
    <citation type="submission" date="2015-08" db="EMBL/GenBank/DDBJ databases">
        <authorList>
            <person name="Babu N.S."/>
            <person name="Beckwith C.J."/>
            <person name="Beseler K.G."/>
            <person name="Brison A."/>
            <person name="Carone J.V."/>
            <person name="Caskin T.P."/>
            <person name="Diamond M."/>
            <person name="Durham M.E."/>
            <person name="Foxe J.M."/>
            <person name="Go M."/>
            <person name="Henderson B.A."/>
            <person name="Jones I.B."/>
            <person name="McGettigan J.A."/>
            <person name="Micheletti S.J."/>
            <person name="Nasrallah M.E."/>
            <person name="Ortiz D."/>
            <person name="Piller C.R."/>
            <person name="Privatt S.R."/>
            <person name="Schneider S.L."/>
            <person name="Sharp S."/>
            <person name="Smith T.C."/>
            <person name="Stanton J.D."/>
            <person name="Ullery H.E."/>
            <person name="Wilson R.J."/>
            <person name="Serrano M.G."/>
            <person name="Buck G."/>
            <person name="Lee V."/>
            <person name="Wang Y."/>
            <person name="Carvalho R."/>
            <person name="Voegtly L."/>
            <person name="Shi R."/>
            <person name="Duckworth R."/>
            <person name="Johnson A."/>
            <person name="Loviza R."/>
            <person name="Walstead R."/>
            <person name="Shah Z."/>
            <person name="Kiflezghi M."/>
            <person name="Wade K."/>
            <person name="Ball S.L."/>
            <person name="Bradley K.W."/>
            <person name="Asai D.J."/>
            <person name="Bowman C.A."/>
            <person name="Russell D.A."/>
            <person name="Pope W.H."/>
            <person name="Jacobs-Sera D."/>
            <person name="Hendrix R.W."/>
            <person name="Hatfull G.F."/>
        </authorList>
    </citation>
    <scope>NUCLEOTIDE SEQUENCE [LARGE SCALE GENOMIC DNA]</scope>
    <source>
        <strain evidence="5 6">DSM 27710</strain>
    </source>
</reference>
<dbReference type="KEGG" id="vin:AKJ08_2299"/>
<evidence type="ECO:0000256" key="1">
    <source>
        <dbReference type="SAM" id="MobiDB-lite"/>
    </source>
</evidence>
<organism evidence="5 6">
    <name type="scientific">Vulgatibacter incomptus</name>
    <dbReference type="NCBI Taxonomy" id="1391653"/>
    <lineage>
        <taxon>Bacteria</taxon>
        <taxon>Pseudomonadati</taxon>
        <taxon>Myxococcota</taxon>
        <taxon>Myxococcia</taxon>
        <taxon>Myxococcales</taxon>
        <taxon>Cystobacterineae</taxon>
        <taxon>Vulgatibacteraceae</taxon>
        <taxon>Vulgatibacter</taxon>
    </lineage>
</organism>
<feature type="signal peptide" evidence="3">
    <location>
        <begin position="1"/>
        <end position="27"/>
    </location>
</feature>
<proteinExistence type="predicted"/>
<dbReference type="STRING" id="1391653.AKJ08_2299"/>
<evidence type="ECO:0000256" key="2">
    <source>
        <dbReference type="SAM" id="Phobius"/>
    </source>
</evidence>
<dbReference type="Proteomes" id="UP000055590">
    <property type="component" value="Chromosome"/>
</dbReference>
<evidence type="ECO:0000313" key="6">
    <source>
        <dbReference type="Proteomes" id="UP000055590"/>
    </source>
</evidence>
<dbReference type="RefSeq" id="WP_050726154.1">
    <property type="nucleotide sequence ID" value="NZ_CP012332.1"/>
</dbReference>
<protein>
    <submittedName>
        <fullName evidence="5">TolA protein</fullName>
    </submittedName>
</protein>
<keyword evidence="3" id="KW-0732">Signal</keyword>
<dbReference type="OrthoDB" id="5484943at2"/>
<sequence length="573" mass="58705">MNPSRKFAPIAAAIAVAVSIAPAVAMADKVKVVVVPYAPLFDSIPRATGEQIAATLEDGLGANGGVKLVKLPKEAGGAGGGAKKATAEQTKAVEAARADLARGKELLASRKMKPALDAFTQAVSEMESNFIAVEDIDPLVDAYLKQAVALFRMGREGQAAQGPLVKAIRVQPSLRIAAGDEYDQVFVDLYEKVRGGLAAEGTGSLRVDTTPPGAGVWIDGREAATSPVLVAGLLPGVHYVKIKLPSTDPYVERVEIRKDELFRITPDDGSKKEGAVASLITKLTHNDLDADARAQVAAVAKQTGAQVVVIGGAYAKGANMGIVSFAFHVKEGTFSELQPVTLDRDMLGASIEINKVAKQIGDSLAAPGAATELPRAIAADAKAGAEKIHEVDFAVNLTPAAPKGDDRGGKGPIAPASGPRRPVGGQKTPAGGGGTAPEASAAPAAGPTAPAAAAPAPKEDFAFAPPAKPAAPAVVEKKPEVASQDFLLPTRGEDFGAPPPKVEEPQKKTYKFAGGASIEDETVFEQSQVTKSSGGLLSKWWFWTGAAAVAGGVAGLALASGGNSGATPHMSWR</sequence>
<keyword evidence="6" id="KW-1185">Reference proteome</keyword>
<feature type="transmembrane region" description="Helical" evidence="2">
    <location>
        <begin position="540"/>
        <end position="560"/>
    </location>
</feature>
<keyword evidence="2" id="KW-1133">Transmembrane helix</keyword>
<dbReference type="InterPro" id="IPR013229">
    <property type="entry name" value="PEGA"/>
</dbReference>
<evidence type="ECO:0000256" key="3">
    <source>
        <dbReference type="SAM" id="SignalP"/>
    </source>
</evidence>
<accession>A0A0K1PEI4</accession>
<feature type="domain" description="PEGA" evidence="4">
    <location>
        <begin position="203"/>
        <end position="264"/>
    </location>
</feature>
<dbReference type="AlphaFoldDB" id="A0A0K1PEI4"/>
<evidence type="ECO:0000313" key="5">
    <source>
        <dbReference type="EMBL" id="AKU91912.1"/>
    </source>
</evidence>
<name>A0A0K1PEI4_9BACT</name>
<keyword evidence="2" id="KW-0812">Transmembrane</keyword>
<gene>
    <name evidence="5" type="ORF">AKJ08_2299</name>
</gene>
<evidence type="ECO:0000259" key="4">
    <source>
        <dbReference type="Pfam" id="PF08308"/>
    </source>
</evidence>
<feature type="region of interest" description="Disordered" evidence="1">
    <location>
        <begin position="398"/>
        <end position="465"/>
    </location>
</feature>
<keyword evidence="2" id="KW-0472">Membrane</keyword>
<feature type="chain" id="PRO_5005465672" evidence="3">
    <location>
        <begin position="28"/>
        <end position="573"/>
    </location>
</feature>